<comment type="caution">
    <text evidence="3">The sequence shown here is derived from an EMBL/GenBank/DDBJ whole genome shotgun (WGS) entry which is preliminary data.</text>
</comment>
<evidence type="ECO:0000256" key="1">
    <source>
        <dbReference type="SAM" id="MobiDB-lite"/>
    </source>
</evidence>
<evidence type="ECO:0000313" key="3">
    <source>
        <dbReference type="EMBL" id="CAE8596060.1"/>
    </source>
</evidence>
<evidence type="ECO:0000313" key="4">
    <source>
        <dbReference type="Proteomes" id="UP000654075"/>
    </source>
</evidence>
<gene>
    <name evidence="3" type="ORF">PGLA1383_LOCUS14532</name>
</gene>
<protein>
    <submittedName>
        <fullName evidence="3">Uncharacterized protein</fullName>
    </submittedName>
</protein>
<dbReference type="AlphaFoldDB" id="A0A813EEJ1"/>
<dbReference type="Proteomes" id="UP000654075">
    <property type="component" value="Unassembled WGS sequence"/>
</dbReference>
<feature type="signal peptide" evidence="2">
    <location>
        <begin position="1"/>
        <end position="19"/>
    </location>
</feature>
<evidence type="ECO:0000256" key="2">
    <source>
        <dbReference type="SAM" id="SignalP"/>
    </source>
</evidence>
<feature type="region of interest" description="Disordered" evidence="1">
    <location>
        <begin position="20"/>
        <end position="44"/>
    </location>
</feature>
<reference evidence="3" key="1">
    <citation type="submission" date="2021-02" db="EMBL/GenBank/DDBJ databases">
        <authorList>
            <person name="Dougan E. K."/>
            <person name="Rhodes N."/>
            <person name="Thang M."/>
            <person name="Chan C."/>
        </authorList>
    </citation>
    <scope>NUCLEOTIDE SEQUENCE</scope>
</reference>
<keyword evidence="2" id="KW-0732">Signal</keyword>
<organism evidence="3 4">
    <name type="scientific">Polarella glacialis</name>
    <name type="common">Dinoflagellate</name>
    <dbReference type="NCBI Taxonomy" id="89957"/>
    <lineage>
        <taxon>Eukaryota</taxon>
        <taxon>Sar</taxon>
        <taxon>Alveolata</taxon>
        <taxon>Dinophyceae</taxon>
        <taxon>Suessiales</taxon>
        <taxon>Suessiaceae</taxon>
        <taxon>Polarella</taxon>
    </lineage>
</organism>
<keyword evidence="4" id="KW-1185">Reference proteome</keyword>
<dbReference type="OrthoDB" id="10515713at2759"/>
<dbReference type="EMBL" id="CAJNNV010008322">
    <property type="protein sequence ID" value="CAE8596060.1"/>
    <property type="molecule type" value="Genomic_DNA"/>
</dbReference>
<accession>A0A813EEJ1</accession>
<proteinExistence type="predicted"/>
<name>A0A813EEJ1_POLGL</name>
<feature type="compositionally biased region" description="Polar residues" evidence="1">
    <location>
        <begin position="22"/>
        <end position="44"/>
    </location>
</feature>
<feature type="chain" id="PRO_5032646215" evidence="2">
    <location>
        <begin position="20"/>
        <end position="510"/>
    </location>
</feature>
<sequence length="510" mass="53330">MSVCLLLLLASACSHAAMAVDSPNSSQPGEQSPETTEANSSASVDAANLTTASGNLNESETMGSLSDLASSQLANSGPSDKQWWCAAASQQCRQHNWMIWQQGLPCCDGMKCQFFSGGSNPVCVSAQPQCVAEHGVCGGPGQSNQNCCGSMQCQRLLGGSQMQCVSKQPECVAEHGVCGGPGQLTQTCCGNTECQRLLGGSQMQCVSKQPERVAEHGVCGGPGQLTQTCCGNTECQRLLGGSQMQCVPRQPECKAEHAICGGPGQLTQTCCGNMQCKQVRGGSQMQCMHWAGMTSALRGSRAPESVDAANLTTASGNLNESETMGSLSNLASSQWANSGPSDKQWWCAAASQQCRQHNWMIWQQGLPCCDGMKCQFSSGGSNPVCVSAQPQCVAEHGVCGGPGQSNQNCCGSMQCQRLLGGSQMQCVSKQPERVAEHGVCGGPGQLTQTCCGNTECQRLLGGSQMQCVPRQPECKAEHAICGGPGQLTQTCCGNMHCQRLMGGSQMQCIS</sequence>